<accession>A0AA97F6N9</accession>
<dbReference type="AlphaFoldDB" id="A0AA97F6N9"/>
<feature type="compositionally biased region" description="Basic and acidic residues" evidence="1">
    <location>
        <begin position="66"/>
        <end position="77"/>
    </location>
</feature>
<dbReference type="EMBL" id="CP136594">
    <property type="protein sequence ID" value="WOE75191.1"/>
    <property type="molecule type" value="Genomic_DNA"/>
</dbReference>
<feature type="compositionally biased region" description="Acidic residues" evidence="1">
    <location>
        <begin position="19"/>
        <end position="28"/>
    </location>
</feature>
<evidence type="ECO:0000313" key="3">
    <source>
        <dbReference type="Proteomes" id="UP001302429"/>
    </source>
</evidence>
<proteinExistence type="predicted"/>
<protein>
    <submittedName>
        <fullName evidence="2">Uncharacterized protein</fullName>
    </submittedName>
</protein>
<reference evidence="2 3" key="1">
    <citation type="submission" date="2023-10" db="EMBL/GenBank/DDBJ databases">
        <title>Complete genome sequence of a Sphingomonadaceae bacterium.</title>
        <authorList>
            <person name="Yan C."/>
        </authorList>
    </citation>
    <scope>NUCLEOTIDE SEQUENCE [LARGE SCALE GENOMIC DNA]</scope>
    <source>
        <strain evidence="2 3">SCSIO 66989</strain>
    </source>
</reference>
<feature type="region of interest" description="Disordered" evidence="1">
    <location>
        <begin position="19"/>
        <end position="61"/>
    </location>
</feature>
<dbReference type="KEGG" id="acoa:RB602_00285"/>
<gene>
    <name evidence="2" type="ORF">RB602_00285</name>
</gene>
<feature type="region of interest" description="Disordered" evidence="1">
    <location>
        <begin position="66"/>
        <end position="85"/>
    </location>
</feature>
<dbReference type="PROSITE" id="PS51257">
    <property type="entry name" value="PROKAR_LIPOPROTEIN"/>
    <property type="match status" value="1"/>
</dbReference>
<evidence type="ECO:0000313" key="2">
    <source>
        <dbReference type="EMBL" id="WOE75191.1"/>
    </source>
</evidence>
<evidence type="ECO:0000256" key="1">
    <source>
        <dbReference type="SAM" id="MobiDB-lite"/>
    </source>
</evidence>
<feature type="compositionally biased region" description="Basic and acidic residues" evidence="1">
    <location>
        <begin position="45"/>
        <end position="61"/>
    </location>
</feature>
<keyword evidence="3" id="KW-1185">Reference proteome</keyword>
<feature type="compositionally biased region" description="Low complexity" evidence="1">
    <location>
        <begin position="32"/>
        <end position="43"/>
    </location>
</feature>
<name>A0AA97F6N9_9SPHN</name>
<dbReference type="Proteomes" id="UP001302429">
    <property type="component" value="Chromosome"/>
</dbReference>
<dbReference type="RefSeq" id="WP_317081877.1">
    <property type="nucleotide sequence ID" value="NZ_CP136594.1"/>
</dbReference>
<sequence length="174" mass="18680">MRILILASVLALAACNEPEINDDGDEAEAQTSSSGSDVAASGDKPPAKGEKPKTESEEEAKITEELKNSVAKDKADGPSKTVDCTVSSAPGDVEYKGQCEYFILGGDSFTMVRSDGLPFFEQIVEVIIEADTPTRAGMSVRMSDGERPGFGTAYREPGEQCWINDSLDVCWKDM</sequence>
<organism evidence="2 3">
    <name type="scientific">Alterisphingorhabdus coralli</name>
    <dbReference type="NCBI Taxonomy" id="3071408"/>
    <lineage>
        <taxon>Bacteria</taxon>
        <taxon>Pseudomonadati</taxon>
        <taxon>Pseudomonadota</taxon>
        <taxon>Alphaproteobacteria</taxon>
        <taxon>Sphingomonadales</taxon>
        <taxon>Sphingomonadaceae</taxon>
        <taxon>Alterisphingorhabdus (ex Yan et al. 2024)</taxon>
    </lineage>
</organism>